<dbReference type="EMBL" id="HBUE01354083">
    <property type="protein sequence ID" value="CAG6604836.1"/>
    <property type="molecule type" value="Transcribed_RNA"/>
</dbReference>
<accession>A0A8D8PK17</accession>
<dbReference type="EMBL" id="HBUE01246925">
    <property type="protein sequence ID" value="CAG6552513.1"/>
    <property type="molecule type" value="Transcribed_RNA"/>
</dbReference>
<name>A0A8D8PK17_CULPI</name>
<proteinExistence type="predicted"/>
<dbReference type="AlphaFoldDB" id="A0A8D8PK17"/>
<protein>
    <submittedName>
        <fullName evidence="1">(northern house mosquito) hypothetical protein</fullName>
    </submittedName>
</protein>
<reference evidence="1" key="1">
    <citation type="submission" date="2021-05" db="EMBL/GenBank/DDBJ databases">
        <authorList>
            <person name="Alioto T."/>
            <person name="Alioto T."/>
            <person name="Gomez Garrido J."/>
        </authorList>
    </citation>
    <scope>NUCLEOTIDE SEQUENCE</scope>
</reference>
<organism evidence="1">
    <name type="scientific">Culex pipiens</name>
    <name type="common">House mosquito</name>
    <dbReference type="NCBI Taxonomy" id="7175"/>
    <lineage>
        <taxon>Eukaryota</taxon>
        <taxon>Metazoa</taxon>
        <taxon>Ecdysozoa</taxon>
        <taxon>Arthropoda</taxon>
        <taxon>Hexapoda</taxon>
        <taxon>Insecta</taxon>
        <taxon>Pterygota</taxon>
        <taxon>Neoptera</taxon>
        <taxon>Endopterygota</taxon>
        <taxon>Diptera</taxon>
        <taxon>Nematocera</taxon>
        <taxon>Culicoidea</taxon>
        <taxon>Culicidae</taxon>
        <taxon>Culicinae</taxon>
        <taxon>Culicini</taxon>
        <taxon>Culex</taxon>
        <taxon>Culex</taxon>
    </lineage>
</organism>
<sequence length="202" mass="22660">MLLLLCSSLRAHRPTVRSLGVRINSKESRVVHRNILPRLEAPLPQSVCTAKILRMCCTSHRTSLPPLLNGSPRVRVQLHHQRQPPVIAGWPGVQPSNVSKAQLWCACSSICPYASTGCETHPVPGCSFSSYVGRNWTPSSFPRPVPFAPFAGISELQSKCRRRLLRLRPEVPACPYHLFRLWVQPPVLPLGFPSWCCRDTRQ</sequence>
<evidence type="ECO:0000313" key="1">
    <source>
        <dbReference type="EMBL" id="CAG6604836.1"/>
    </source>
</evidence>